<dbReference type="Proteomes" id="UP000886808">
    <property type="component" value="Unassembled WGS sequence"/>
</dbReference>
<dbReference type="EMBL" id="DXIE01000025">
    <property type="protein sequence ID" value="HIV61863.1"/>
    <property type="molecule type" value="Genomic_DNA"/>
</dbReference>
<comment type="caution">
    <text evidence="1">The sequence shown here is derived from an EMBL/GenBank/DDBJ whole genome shotgun (WGS) entry which is preliminary data.</text>
</comment>
<dbReference type="AlphaFoldDB" id="A0A9D1PGU9"/>
<sequence length="204" mass="21944">SANSAAQQNYMNLLNPNGSNAEMLAALGLSNSGLSESSAIAAQNAYTNAVNSNEQNVSNQIQAIELAIKNAQLSGDLATAEQLQGYYNTVLQAGMQNANNILSAMQWAIGNGQSMNQQNINNAFTQAGITGSLNGNPTMAGQQLSYTIEGLSLDNQIKQFQLLLQQAYGMKQAEAEYQSQLLANSGASLENAYQELYNRYFLWI</sequence>
<accession>A0A9D1PGU9</accession>
<name>A0A9D1PGU9_9FIRM</name>
<reference evidence="1" key="1">
    <citation type="journal article" date="2021" name="PeerJ">
        <title>Extensive microbial diversity within the chicken gut microbiome revealed by metagenomics and culture.</title>
        <authorList>
            <person name="Gilroy R."/>
            <person name="Ravi A."/>
            <person name="Getino M."/>
            <person name="Pursley I."/>
            <person name="Horton D.L."/>
            <person name="Alikhan N.F."/>
            <person name="Baker D."/>
            <person name="Gharbi K."/>
            <person name="Hall N."/>
            <person name="Watson M."/>
            <person name="Adriaenssens E.M."/>
            <person name="Foster-Nyarko E."/>
            <person name="Jarju S."/>
            <person name="Secka A."/>
            <person name="Antonio M."/>
            <person name="Oren A."/>
            <person name="Chaudhuri R.R."/>
            <person name="La Ragione R."/>
            <person name="Hildebrand F."/>
            <person name="Pallen M.J."/>
        </authorList>
    </citation>
    <scope>NUCLEOTIDE SEQUENCE</scope>
    <source>
        <strain evidence="1">CHK193-4272</strain>
    </source>
</reference>
<evidence type="ECO:0000313" key="1">
    <source>
        <dbReference type="EMBL" id="HIV61863.1"/>
    </source>
</evidence>
<reference evidence="1" key="2">
    <citation type="submission" date="2021-04" db="EMBL/GenBank/DDBJ databases">
        <authorList>
            <person name="Gilroy R."/>
        </authorList>
    </citation>
    <scope>NUCLEOTIDE SEQUENCE</scope>
    <source>
        <strain evidence="1">CHK193-4272</strain>
    </source>
</reference>
<protein>
    <submittedName>
        <fullName evidence="1">Uncharacterized protein</fullName>
    </submittedName>
</protein>
<proteinExistence type="predicted"/>
<gene>
    <name evidence="1" type="ORF">H9746_03315</name>
</gene>
<evidence type="ECO:0000313" key="2">
    <source>
        <dbReference type="Proteomes" id="UP000886808"/>
    </source>
</evidence>
<organism evidence="1 2">
    <name type="scientific">Candidatus Butyricicoccus avistercoris</name>
    <dbReference type="NCBI Taxonomy" id="2838518"/>
    <lineage>
        <taxon>Bacteria</taxon>
        <taxon>Bacillati</taxon>
        <taxon>Bacillota</taxon>
        <taxon>Clostridia</taxon>
        <taxon>Eubacteriales</taxon>
        <taxon>Butyricicoccaceae</taxon>
        <taxon>Butyricicoccus</taxon>
    </lineage>
</organism>
<feature type="non-terminal residue" evidence="1">
    <location>
        <position position="1"/>
    </location>
</feature>